<protein>
    <submittedName>
        <fullName evidence="3">Putative grp</fullName>
    </submittedName>
</protein>
<dbReference type="EMBL" id="GIFC01001640">
    <property type="protein sequence ID" value="MXU83723.1"/>
    <property type="molecule type" value="Transcribed_RNA"/>
</dbReference>
<evidence type="ECO:0000256" key="2">
    <source>
        <dbReference type="SAM" id="SignalP"/>
    </source>
</evidence>
<feature type="chain" id="PRO_5025496411" evidence="2">
    <location>
        <begin position="24"/>
        <end position="77"/>
    </location>
</feature>
<keyword evidence="2" id="KW-0732">Signal</keyword>
<sequence>MKATLIAICILAGVMFPIRETWAKPPQCSTPPGVVCPPGEGPQGPTATPWPYPIPEKIGPNAHQPEDTRPPSPNITG</sequence>
<evidence type="ECO:0000313" key="3">
    <source>
        <dbReference type="EMBL" id="MXU83723.1"/>
    </source>
</evidence>
<reference evidence="3" key="1">
    <citation type="submission" date="2019-12" db="EMBL/GenBank/DDBJ databases">
        <title>An insight into the sialome of adult female Ixodes ricinus ticks feeding for 6 days.</title>
        <authorList>
            <person name="Perner J."/>
            <person name="Ribeiro J.M.C."/>
        </authorList>
    </citation>
    <scope>NUCLEOTIDE SEQUENCE</scope>
    <source>
        <strain evidence="3">Semi-engorged</strain>
        <tissue evidence="3">Salivary glands</tissue>
    </source>
</reference>
<feature type="region of interest" description="Disordered" evidence="1">
    <location>
        <begin position="27"/>
        <end position="77"/>
    </location>
</feature>
<name>A0A6B0UC33_IXORI</name>
<dbReference type="AlphaFoldDB" id="A0A6B0UC33"/>
<feature type="signal peptide" evidence="2">
    <location>
        <begin position="1"/>
        <end position="23"/>
    </location>
</feature>
<evidence type="ECO:0000256" key="1">
    <source>
        <dbReference type="SAM" id="MobiDB-lite"/>
    </source>
</evidence>
<accession>A0A6B0UC33</accession>
<organism evidence="3">
    <name type="scientific">Ixodes ricinus</name>
    <name type="common">Common tick</name>
    <name type="synonym">Acarus ricinus</name>
    <dbReference type="NCBI Taxonomy" id="34613"/>
    <lineage>
        <taxon>Eukaryota</taxon>
        <taxon>Metazoa</taxon>
        <taxon>Ecdysozoa</taxon>
        <taxon>Arthropoda</taxon>
        <taxon>Chelicerata</taxon>
        <taxon>Arachnida</taxon>
        <taxon>Acari</taxon>
        <taxon>Parasitiformes</taxon>
        <taxon>Ixodida</taxon>
        <taxon>Ixodoidea</taxon>
        <taxon>Ixodidae</taxon>
        <taxon>Ixodinae</taxon>
        <taxon>Ixodes</taxon>
    </lineage>
</organism>
<proteinExistence type="predicted"/>